<gene>
    <name evidence="1" type="ORF">HE1_00270</name>
</gene>
<keyword evidence="2" id="KW-1185">Reference proteome</keyword>
<reference evidence="1 2" key="1">
    <citation type="journal article" date="2014" name="FEMS Microbiol. Lett.">
        <title>Draft genome sequences of three Holospora species (Holospora obtusa, Holospora undulata, and Holospora elegans), endonuclear symbiotic bacteria of the ciliate Paramecium caudatum.</title>
        <authorList>
            <person name="Dohra H."/>
            <person name="Tanaka K."/>
            <person name="Suzuki T."/>
            <person name="Fujishima M."/>
            <person name="Suzuki H."/>
        </authorList>
    </citation>
    <scope>NUCLEOTIDE SEQUENCE [LARGE SCALE GENOMIC DNA]</scope>
    <source>
        <strain evidence="1 2">E1</strain>
    </source>
</reference>
<dbReference type="Proteomes" id="UP000024842">
    <property type="component" value="Unassembled WGS sequence"/>
</dbReference>
<evidence type="ECO:0000313" key="1">
    <source>
        <dbReference type="EMBL" id="GAJ45952.1"/>
    </source>
</evidence>
<accession>A0A023DYS3</accession>
<name>A0A023DYS3_9PROT</name>
<evidence type="ECO:0000313" key="2">
    <source>
        <dbReference type="Proteomes" id="UP000024842"/>
    </source>
</evidence>
<dbReference type="AlphaFoldDB" id="A0A023DYS3"/>
<organism evidence="1 2">
    <name type="scientific">Holospora elegans E1</name>
    <dbReference type="NCBI Taxonomy" id="1427503"/>
    <lineage>
        <taxon>Bacteria</taxon>
        <taxon>Pseudomonadati</taxon>
        <taxon>Pseudomonadota</taxon>
        <taxon>Alphaproteobacteria</taxon>
        <taxon>Holosporales</taxon>
        <taxon>Holosporaceae</taxon>
        <taxon>Holospora</taxon>
    </lineage>
</organism>
<sequence length="62" mass="6845">MGSSGIKHAKKIGATYKKTLNLPKADPEKKSKFCQTIMICPEPTVILIMGLLHDRFLGGKFL</sequence>
<protein>
    <submittedName>
        <fullName evidence="1">Uncharacterized protein</fullName>
    </submittedName>
</protein>
<dbReference type="EMBL" id="BAUP01000049">
    <property type="protein sequence ID" value="GAJ45952.1"/>
    <property type="molecule type" value="Genomic_DNA"/>
</dbReference>
<proteinExistence type="predicted"/>
<comment type="caution">
    <text evidence="1">The sequence shown here is derived from an EMBL/GenBank/DDBJ whole genome shotgun (WGS) entry which is preliminary data.</text>
</comment>